<dbReference type="EMBL" id="LR796882">
    <property type="protein sequence ID" value="CAB4172429.1"/>
    <property type="molecule type" value="Genomic_DNA"/>
</dbReference>
<evidence type="ECO:0000256" key="1">
    <source>
        <dbReference type="SAM" id="Phobius"/>
    </source>
</evidence>
<protein>
    <submittedName>
        <fullName evidence="3">Uncharacterized protein</fullName>
    </submittedName>
</protein>
<name>A0A6J5PKU8_9CAUD</name>
<organism evidence="3">
    <name type="scientific">uncultured Caudovirales phage</name>
    <dbReference type="NCBI Taxonomy" id="2100421"/>
    <lineage>
        <taxon>Viruses</taxon>
        <taxon>Duplodnaviria</taxon>
        <taxon>Heunggongvirae</taxon>
        <taxon>Uroviricota</taxon>
        <taxon>Caudoviricetes</taxon>
        <taxon>Peduoviridae</taxon>
        <taxon>Maltschvirus</taxon>
        <taxon>Maltschvirus maltsch</taxon>
    </lineage>
</organism>
<accession>A0A6J5PKU8</accession>
<evidence type="ECO:0000313" key="2">
    <source>
        <dbReference type="EMBL" id="CAB4166647.1"/>
    </source>
</evidence>
<keyword evidence="1" id="KW-0812">Transmembrane</keyword>
<dbReference type="EMBL" id="LR796786">
    <property type="protein sequence ID" value="CAB4166647.1"/>
    <property type="molecule type" value="Genomic_DNA"/>
</dbReference>
<gene>
    <name evidence="2" type="ORF">UFOVP843_42</name>
    <name evidence="3" type="ORF">UFOVP936_14</name>
</gene>
<evidence type="ECO:0000313" key="3">
    <source>
        <dbReference type="EMBL" id="CAB4172429.1"/>
    </source>
</evidence>
<keyword evidence="1" id="KW-1133">Transmembrane helix</keyword>
<keyword evidence="1" id="KW-0472">Membrane</keyword>
<reference evidence="3" key="1">
    <citation type="submission" date="2020-05" db="EMBL/GenBank/DDBJ databases">
        <authorList>
            <person name="Chiriac C."/>
            <person name="Salcher M."/>
            <person name="Ghai R."/>
            <person name="Kavagutti S V."/>
        </authorList>
    </citation>
    <scope>NUCLEOTIDE SEQUENCE</scope>
</reference>
<proteinExistence type="predicted"/>
<feature type="transmembrane region" description="Helical" evidence="1">
    <location>
        <begin position="114"/>
        <end position="132"/>
    </location>
</feature>
<sequence length="134" mass="13998">MTEPVLTLTPDERQIIDFMRAHRDGGQMHIIAAGLPNALSSDGVDLKVTGIRSPAFCLTVGLGLLTYYRERCGPIVIACCARQSTIPLRSSGKTAPAASGSGTVTLIPHNDNDLSALLLLGGLIVALLIGGFSI</sequence>